<organism evidence="4">
    <name type="scientific">Oppiella nova</name>
    <dbReference type="NCBI Taxonomy" id="334625"/>
    <lineage>
        <taxon>Eukaryota</taxon>
        <taxon>Metazoa</taxon>
        <taxon>Ecdysozoa</taxon>
        <taxon>Arthropoda</taxon>
        <taxon>Chelicerata</taxon>
        <taxon>Arachnida</taxon>
        <taxon>Acari</taxon>
        <taxon>Acariformes</taxon>
        <taxon>Sarcoptiformes</taxon>
        <taxon>Oribatida</taxon>
        <taxon>Brachypylina</taxon>
        <taxon>Oppioidea</taxon>
        <taxon>Oppiidae</taxon>
        <taxon>Oppiella</taxon>
    </lineage>
</organism>
<dbReference type="InterPro" id="IPR023696">
    <property type="entry name" value="Ureohydrolase_dom_sf"/>
</dbReference>
<evidence type="ECO:0000313" key="4">
    <source>
        <dbReference type="EMBL" id="CAD7658175.1"/>
    </source>
</evidence>
<evidence type="ECO:0000313" key="5">
    <source>
        <dbReference type="Proteomes" id="UP000728032"/>
    </source>
</evidence>
<evidence type="ECO:0000256" key="2">
    <source>
        <dbReference type="ARBA" id="ARBA00048287"/>
    </source>
</evidence>
<dbReference type="PANTHER" id="PTHR10625:SF23">
    <property type="entry name" value="HISTONE DEACETYLASE 11"/>
    <property type="match status" value="1"/>
</dbReference>
<dbReference type="GO" id="GO:0040029">
    <property type="term" value="P:epigenetic regulation of gene expression"/>
    <property type="evidence" value="ECO:0007669"/>
    <property type="project" value="TreeGrafter"/>
</dbReference>
<keyword evidence="1" id="KW-0378">Hydrolase</keyword>
<comment type="catalytic activity">
    <reaction evidence="2">
        <text>N(6)-acetyl-L-lysyl-[histone] + H2O = L-lysyl-[histone] + acetate</text>
        <dbReference type="Rhea" id="RHEA:58196"/>
        <dbReference type="Rhea" id="RHEA-COMP:9845"/>
        <dbReference type="Rhea" id="RHEA-COMP:11338"/>
        <dbReference type="ChEBI" id="CHEBI:15377"/>
        <dbReference type="ChEBI" id="CHEBI:29969"/>
        <dbReference type="ChEBI" id="CHEBI:30089"/>
        <dbReference type="ChEBI" id="CHEBI:61930"/>
        <dbReference type="EC" id="3.5.1.98"/>
    </reaction>
</comment>
<evidence type="ECO:0000259" key="3">
    <source>
        <dbReference type="Pfam" id="PF00850"/>
    </source>
</evidence>
<dbReference type="PANTHER" id="PTHR10625">
    <property type="entry name" value="HISTONE DEACETYLASE HDAC1-RELATED"/>
    <property type="match status" value="1"/>
</dbReference>
<dbReference type="PRINTS" id="PR01270">
    <property type="entry name" value="HDASUPER"/>
</dbReference>
<accession>A0A7R9MDI5</accession>
<dbReference type="OrthoDB" id="437693at2759"/>
<dbReference type="Gene3D" id="3.40.800.20">
    <property type="entry name" value="Histone deacetylase domain"/>
    <property type="match status" value="1"/>
</dbReference>
<proteinExistence type="predicted"/>
<reference evidence="4" key="1">
    <citation type="submission" date="2020-11" db="EMBL/GenBank/DDBJ databases">
        <authorList>
            <person name="Tran Van P."/>
        </authorList>
    </citation>
    <scope>NUCLEOTIDE SEQUENCE</scope>
</reference>
<dbReference type="Pfam" id="PF00850">
    <property type="entry name" value="Hist_deacetyl"/>
    <property type="match status" value="1"/>
</dbReference>
<protein>
    <recommendedName>
        <fullName evidence="3">Histone deacetylase domain-containing protein</fullName>
    </recommendedName>
</protein>
<name>A0A7R9MDI5_9ACAR</name>
<keyword evidence="5" id="KW-1185">Reference proteome</keyword>
<dbReference type="InterPro" id="IPR000286">
    <property type="entry name" value="HDACs"/>
</dbReference>
<dbReference type="GO" id="GO:0141221">
    <property type="term" value="F:histone deacetylase activity, hydrolytic mechanism"/>
    <property type="evidence" value="ECO:0007669"/>
    <property type="project" value="UniProtKB-EC"/>
</dbReference>
<dbReference type="AlphaFoldDB" id="A0A7R9MDI5"/>
<dbReference type="CDD" id="cd09993">
    <property type="entry name" value="HDAC_classIV"/>
    <property type="match status" value="1"/>
</dbReference>
<dbReference type="InterPro" id="IPR023801">
    <property type="entry name" value="His_deacetylse_dom"/>
</dbReference>
<dbReference type="Proteomes" id="UP000728032">
    <property type="component" value="Unassembled WGS sequence"/>
</dbReference>
<sequence>MRNTMISSAHSLHSYKTCDNKPFIPIVYRNDYDIYFFKIENIHPFDTKKWGKIAHNLRQYFQTKYGDHSGNDFFISPSHSITKDELSLVHTKGFICRMHCSPLSVARAAEVCPLILCPICIIERKLLQPIKWQTSGSILAAFLALKYGWAINLGGGFHHCSANRAQGFCLFADITLTIRYLWQEVRPELNVLIVDCDAHEGNGYARDVLAMVYILDLFNPYIFPDDEKAQTAINRAIHLRPRIEDTDHIKATLTDDHFMPDLIIYNAGTDILSGDPLGRLRISPNGIAKRDEIVFRYAKENDISIVMLLSGGYQRNNAEVIANSIRNLFDNHFIDAIK</sequence>
<evidence type="ECO:0000256" key="1">
    <source>
        <dbReference type="ARBA" id="ARBA00022801"/>
    </source>
</evidence>
<feature type="domain" description="Histone deacetylase" evidence="3">
    <location>
        <begin position="43"/>
        <end position="323"/>
    </location>
</feature>
<gene>
    <name evidence="4" type="ORF">ONB1V03_LOCUS14799</name>
</gene>
<dbReference type="InterPro" id="IPR044150">
    <property type="entry name" value="HDAC_classIV"/>
</dbReference>
<dbReference type="InterPro" id="IPR037138">
    <property type="entry name" value="His_deacetylse_dom_sf"/>
</dbReference>
<dbReference type="GO" id="GO:0000118">
    <property type="term" value="C:histone deacetylase complex"/>
    <property type="evidence" value="ECO:0007669"/>
    <property type="project" value="TreeGrafter"/>
</dbReference>
<dbReference type="EMBL" id="OC929258">
    <property type="protein sequence ID" value="CAD7658175.1"/>
    <property type="molecule type" value="Genomic_DNA"/>
</dbReference>
<dbReference type="EMBL" id="CAJPVJ010014433">
    <property type="protein sequence ID" value="CAG2175361.1"/>
    <property type="molecule type" value="Genomic_DNA"/>
</dbReference>
<dbReference type="SUPFAM" id="SSF52768">
    <property type="entry name" value="Arginase/deacetylase"/>
    <property type="match status" value="1"/>
</dbReference>